<sequence>MSRQAVYTWEAKHASGGVQALREVSSRPRNSPAKVAAEVEALVCEIRLILARSEPQSAHCTPISKMGLLRSSASARRRLARTCELSLA</sequence>
<dbReference type="AlphaFoldDB" id="F6ELC0"/>
<dbReference type="HOGENOM" id="CLU_2462336_0_0_11"/>
<gene>
    <name evidence="1" type="ordered locus">AS9A_0758</name>
</gene>
<dbReference type="Proteomes" id="UP000009235">
    <property type="component" value="Chromosome"/>
</dbReference>
<dbReference type="OrthoDB" id="568335at2"/>
<dbReference type="KEGG" id="asd:AS9A_0758"/>
<dbReference type="EMBL" id="CP002786">
    <property type="protein sequence ID" value="AEF39212.1"/>
    <property type="molecule type" value="Genomic_DNA"/>
</dbReference>
<keyword evidence="2" id="KW-1185">Reference proteome</keyword>
<evidence type="ECO:0000313" key="2">
    <source>
        <dbReference type="Proteomes" id="UP000009235"/>
    </source>
</evidence>
<name>F6ELC0_HOYSD</name>
<protein>
    <submittedName>
        <fullName evidence="1">Uncharacterized protein</fullName>
    </submittedName>
</protein>
<reference evidence="1 2" key="1">
    <citation type="journal article" date="2011" name="J. Bacteriol.">
        <title>Complete genome sequence of Amycolicicoccus subflavus DQS3-9A1T, an actinomycete isolated from crude oil-polluted soil.</title>
        <authorList>
            <person name="Cai M."/>
            <person name="Chen W.M."/>
            <person name="Nie Y."/>
            <person name="Chi C.Q."/>
            <person name="Wang Y.N."/>
            <person name="Tang Y.Q."/>
            <person name="Li G.Y."/>
            <person name="Wu X.L."/>
        </authorList>
    </citation>
    <scope>NUCLEOTIDE SEQUENCE [LARGE SCALE GENOMIC DNA]</scope>
    <source>
        <strain evidence="2">DSM 45089 / DQS3-9A1</strain>
    </source>
</reference>
<organism evidence="1 2">
    <name type="scientific">Hoyosella subflava (strain DSM 45089 / JCM 17490 / NBRC 109087 / DQS3-9A1)</name>
    <name type="common">Amycolicicoccus subflavus</name>
    <dbReference type="NCBI Taxonomy" id="443218"/>
    <lineage>
        <taxon>Bacteria</taxon>
        <taxon>Bacillati</taxon>
        <taxon>Actinomycetota</taxon>
        <taxon>Actinomycetes</taxon>
        <taxon>Mycobacteriales</taxon>
        <taxon>Hoyosellaceae</taxon>
        <taxon>Hoyosella</taxon>
    </lineage>
</organism>
<proteinExistence type="predicted"/>
<accession>F6ELC0</accession>
<evidence type="ECO:0000313" key="1">
    <source>
        <dbReference type="EMBL" id="AEF39212.1"/>
    </source>
</evidence>